<accession>A0A327M5F2</accession>
<organism evidence="2 3">
    <name type="scientific">Roseicella frigidaeris</name>
    <dbReference type="NCBI Taxonomy" id="2230885"/>
    <lineage>
        <taxon>Bacteria</taxon>
        <taxon>Pseudomonadati</taxon>
        <taxon>Pseudomonadota</taxon>
        <taxon>Alphaproteobacteria</taxon>
        <taxon>Acetobacterales</taxon>
        <taxon>Roseomonadaceae</taxon>
        <taxon>Roseicella</taxon>
    </lineage>
</organism>
<reference evidence="3" key="1">
    <citation type="submission" date="2018-06" db="EMBL/GenBank/DDBJ databases">
        <authorList>
            <person name="Khan S.A."/>
        </authorList>
    </citation>
    <scope>NUCLEOTIDE SEQUENCE [LARGE SCALE GENOMIC DNA]</scope>
    <source>
        <strain evidence="3">DB-1506</strain>
    </source>
</reference>
<feature type="domain" description="Acyclic terpene utilisation N-terminal" evidence="1">
    <location>
        <begin position="87"/>
        <end position="203"/>
    </location>
</feature>
<proteinExistence type="predicted"/>
<evidence type="ECO:0000259" key="1">
    <source>
        <dbReference type="Pfam" id="PF07287"/>
    </source>
</evidence>
<gene>
    <name evidence="2" type="ORF">DOO78_18640</name>
</gene>
<evidence type="ECO:0000313" key="3">
    <source>
        <dbReference type="Proteomes" id="UP000249065"/>
    </source>
</evidence>
<protein>
    <recommendedName>
        <fullName evidence="1">Acyclic terpene utilisation N-terminal domain-containing protein</fullName>
    </recommendedName>
</protein>
<dbReference type="EMBL" id="QLIX01000017">
    <property type="protein sequence ID" value="RAI57492.1"/>
    <property type="molecule type" value="Genomic_DNA"/>
</dbReference>
<evidence type="ECO:0000313" key="2">
    <source>
        <dbReference type="EMBL" id="RAI57492.1"/>
    </source>
</evidence>
<sequence length="447" mass="47955">MVSVSGILGYGYPEAALQAALARGVDMLGCDGGSSDPGPYYLGSGQPFVSLRAMKRDLRLMLRAAVAHRLPMLIGTCGGAGGEPHLQLVAQMVRDIAREEGLHFPMALIHSEQPKARIEAGRREGRIRPLGRMPPLAAATIERATRIVGLCGPEPYMRALDEGAQVVLGGRSSDPAPFAAHALRAQLPPAQAWYAGKMLECGAAPALPKGPDCLMVTVREDGVICEPMGERACTPLSVANHSLHENASPIRHVEPGGVLDTSDCRFEAVSPRATLVTGMRWQPAATYTVKLEAAERLGHRAVSFAGTRDPGLIGQLPGFLDRVRALVAEKARDLEIGPEAWRLTIHRYGLDGVMGAREPRRDAPGHEIGFLIDVVGEDAEIAAAVIALARTSMLHCDFPGRLCKEGNMAIPFSPSDLMAGEVYRFSMAHVIETEDPCALFPIEHERV</sequence>
<keyword evidence="3" id="KW-1185">Reference proteome</keyword>
<dbReference type="OrthoDB" id="9763456at2"/>
<dbReference type="InterPro" id="IPR010839">
    <property type="entry name" value="AtuA_N"/>
</dbReference>
<dbReference type="Pfam" id="PF07287">
    <property type="entry name" value="AtuA"/>
    <property type="match status" value="1"/>
</dbReference>
<name>A0A327M5F2_9PROT</name>
<dbReference type="Proteomes" id="UP000249065">
    <property type="component" value="Unassembled WGS sequence"/>
</dbReference>
<dbReference type="AlphaFoldDB" id="A0A327M5F2"/>
<comment type="caution">
    <text evidence="2">The sequence shown here is derived from an EMBL/GenBank/DDBJ whole genome shotgun (WGS) entry which is preliminary data.</text>
</comment>